<dbReference type="AlphaFoldDB" id="A0A024H7J1"/>
<organism evidence="2 3">
    <name type="scientific">Pseudarthrobacter siccitolerans</name>
    <dbReference type="NCBI Taxonomy" id="861266"/>
    <lineage>
        <taxon>Bacteria</taxon>
        <taxon>Bacillati</taxon>
        <taxon>Actinomycetota</taxon>
        <taxon>Actinomycetes</taxon>
        <taxon>Micrococcales</taxon>
        <taxon>Micrococcaceae</taxon>
        <taxon>Pseudarthrobacter</taxon>
    </lineage>
</organism>
<feature type="region of interest" description="Disordered" evidence="1">
    <location>
        <begin position="36"/>
        <end position="62"/>
    </location>
</feature>
<proteinExistence type="predicted"/>
<name>A0A024H7J1_9MICC</name>
<dbReference type="EMBL" id="CAQI01000053">
    <property type="protein sequence ID" value="CCQ48120.1"/>
    <property type="molecule type" value="Genomic_DNA"/>
</dbReference>
<evidence type="ECO:0000313" key="3">
    <source>
        <dbReference type="Proteomes" id="UP000035722"/>
    </source>
</evidence>
<comment type="caution">
    <text evidence="2">The sequence shown here is derived from an EMBL/GenBank/DDBJ whole genome shotgun (WGS) entry which is preliminary data.</text>
</comment>
<reference evidence="3" key="1">
    <citation type="journal article" date="2014" name="Genome Announc.">
        <title>Genome Sequence of Arthrobacter siccitolerans 4J27, a Xeroprotectant-Producing Desiccation-Tolerant Microorganism.</title>
        <authorList>
            <person name="Manzanera M."/>
            <person name="Santa-Cruz-Calvo L."/>
            <person name="Vilchez J.I."/>
            <person name="Garcia-Fontana C."/>
            <person name="Silva-Castro G.A."/>
            <person name="Calvo C."/>
            <person name="Gonzalez-Lopez J."/>
        </authorList>
    </citation>
    <scope>NUCLEOTIDE SEQUENCE [LARGE SCALE GENOMIC DNA]</scope>
    <source>
        <strain evidence="3">4J27</strain>
    </source>
</reference>
<dbReference type="OrthoDB" id="92877at2"/>
<sequence>MERAVTLAKVLGADEVDKGLGAAAVHQRFTTRTCSIVNTGNGRGHRPSTTHPVTDQRQWLSQ</sequence>
<protein>
    <submittedName>
        <fullName evidence="2">Uncharacterized protein</fullName>
    </submittedName>
</protein>
<dbReference type="Proteomes" id="UP000035722">
    <property type="component" value="Unassembled WGS sequence"/>
</dbReference>
<evidence type="ECO:0000256" key="1">
    <source>
        <dbReference type="SAM" id="MobiDB-lite"/>
    </source>
</evidence>
<dbReference type="RefSeq" id="WP_152683922.1">
    <property type="nucleotide sequence ID" value="NZ_CAQI01000053.1"/>
</dbReference>
<keyword evidence="3" id="KW-1185">Reference proteome</keyword>
<feature type="compositionally biased region" description="Polar residues" evidence="1">
    <location>
        <begin position="49"/>
        <end position="62"/>
    </location>
</feature>
<accession>A0A024H7J1</accession>
<evidence type="ECO:0000313" key="2">
    <source>
        <dbReference type="EMBL" id="CCQ48120.1"/>
    </source>
</evidence>
<gene>
    <name evidence="2" type="ORF">ARTSIC4J27_4117</name>
</gene>